<keyword evidence="5" id="KW-0436">Ligase</keyword>
<evidence type="ECO:0000256" key="4">
    <source>
        <dbReference type="ARBA" id="ARBA00016460"/>
    </source>
</evidence>
<sequence length="342" mass="37353">MASPDPPPPQTEQPPPPTTPTDLVTETDLTDILPLVARGKVRDIYQLDAQTLLFIATDRISAYDVVMKNGIPRKGTLLTLLSTHWFRLLAAAHPPLKTHFLTLALPPAVPRALRHRAMQVRRLAPLPVEVIVRGYVTGSAWREYCAAGTVHGVRVAPGLRECERFPGGPMFTPSTKAELGMHDENIHPDKVTSLLGPTLAARLTTLATSLYTTAHAHALAAGLILADTKFEFALSPPTPLPIADDPASSSPLPELVLIDEVLTPDSSRYWPADKYEPGRPQESFDKQFLRDWLSGGGMGGVEGGVEMPAWVVEGTRGRYEEVFERLTGRGLGDWIEELEGEK</sequence>
<feature type="domain" description="SAICAR synthetase/ADE2 N-terminal" evidence="11">
    <location>
        <begin position="36"/>
        <end position="295"/>
    </location>
</feature>
<dbReference type="InterPro" id="IPR001636">
    <property type="entry name" value="SAICAR_synth"/>
</dbReference>
<dbReference type="InterPro" id="IPR018236">
    <property type="entry name" value="SAICAR_synthetase_CS"/>
</dbReference>
<gene>
    <name evidence="12" type="ORF">FGG08_001977</name>
</gene>
<name>A0A9P8IA81_9PEZI</name>
<dbReference type="Gene3D" id="3.30.470.20">
    <property type="entry name" value="ATP-grasp fold, B domain"/>
    <property type="match status" value="1"/>
</dbReference>
<evidence type="ECO:0000259" key="11">
    <source>
        <dbReference type="Pfam" id="PF01259"/>
    </source>
</evidence>
<dbReference type="Proteomes" id="UP000698800">
    <property type="component" value="Unassembled WGS sequence"/>
</dbReference>
<dbReference type="NCBIfam" id="NF010568">
    <property type="entry name" value="PRK13961.1"/>
    <property type="match status" value="1"/>
</dbReference>
<dbReference type="NCBIfam" id="TIGR00081">
    <property type="entry name" value="purC"/>
    <property type="match status" value="1"/>
</dbReference>
<dbReference type="EC" id="6.3.2.6" evidence="3"/>
<keyword evidence="6" id="KW-0547">Nucleotide-binding</keyword>
<dbReference type="PANTHER" id="PTHR43700:SF1">
    <property type="entry name" value="PHOSPHORIBOSYLAMINOIMIDAZOLE-SUCCINOCARBOXAMIDE SYNTHASE"/>
    <property type="match status" value="1"/>
</dbReference>
<dbReference type="EMBL" id="JAGHQL010000027">
    <property type="protein sequence ID" value="KAH0543794.1"/>
    <property type="molecule type" value="Genomic_DNA"/>
</dbReference>
<dbReference type="GO" id="GO:0005737">
    <property type="term" value="C:cytoplasm"/>
    <property type="evidence" value="ECO:0007669"/>
    <property type="project" value="TreeGrafter"/>
</dbReference>
<dbReference type="PROSITE" id="PS01057">
    <property type="entry name" value="SAICAR_SYNTHETASE_1"/>
    <property type="match status" value="1"/>
</dbReference>
<evidence type="ECO:0000313" key="13">
    <source>
        <dbReference type="Proteomes" id="UP000698800"/>
    </source>
</evidence>
<evidence type="ECO:0000256" key="8">
    <source>
        <dbReference type="ARBA" id="ARBA00022840"/>
    </source>
</evidence>
<reference evidence="12" key="1">
    <citation type="submission" date="2021-03" db="EMBL/GenBank/DDBJ databases">
        <title>Comparative genomics and phylogenomic investigation of the class Geoglossomycetes provide insights into ecological specialization and systematics.</title>
        <authorList>
            <person name="Melie T."/>
            <person name="Pirro S."/>
            <person name="Miller A.N."/>
            <person name="Quandt A."/>
        </authorList>
    </citation>
    <scope>NUCLEOTIDE SEQUENCE</scope>
    <source>
        <strain evidence="12">GBOQ0MN5Z8</strain>
    </source>
</reference>
<evidence type="ECO:0000256" key="2">
    <source>
        <dbReference type="ARBA" id="ARBA00010190"/>
    </source>
</evidence>
<dbReference type="Pfam" id="PF01259">
    <property type="entry name" value="SAICAR_synt"/>
    <property type="match status" value="1"/>
</dbReference>
<keyword evidence="13" id="KW-1185">Reference proteome</keyword>
<organism evidence="12 13">
    <name type="scientific">Glutinoglossum americanum</name>
    <dbReference type="NCBI Taxonomy" id="1670608"/>
    <lineage>
        <taxon>Eukaryota</taxon>
        <taxon>Fungi</taxon>
        <taxon>Dikarya</taxon>
        <taxon>Ascomycota</taxon>
        <taxon>Pezizomycotina</taxon>
        <taxon>Geoglossomycetes</taxon>
        <taxon>Geoglossales</taxon>
        <taxon>Geoglossaceae</taxon>
        <taxon>Glutinoglossum</taxon>
    </lineage>
</organism>
<dbReference type="HAMAP" id="MF_00137">
    <property type="entry name" value="SAICAR_synth"/>
    <property type="match status" value="1"/>
</dbReference>
<evidence type="ECO:0000256" key="9">
    <source>
        <dbReference type="ARBA" id="ARBA00030409"/>
    </source>
</evidence>
<evidence type="ECO:0000256" key="5">
    <source>
        <dbReference type="ARBA" id="ARBA00022598"/>
    </source>
</evidence>
<feature type="region of interest" description="Disordered" evidence="10">
    <location>
        <begin position="1"/>
        <end position="23"/>
    </location>
</feature>
<protein>
    <recommendedName>
        <fullName evidence="4">Phosphoribosylaminoimidazole-succinocarboxamide synthase</fullName>
        <ecNumber evidence="3">6.3.2.6</ecNumber>
    </recommendedName>
    <alternativeName>
        <fullName evidence="9">SAICAR synthetase</fullName>
    </alternativeName>
</protein>
<dbReference type="SUPFAM" id="SSF56104">
    <property type="entry name" value="SAICAR synthase-like"/>
    <property type="match status" value="1"/>
</dbReference>
<dbReference type="PANTHER" id="PTHR43700">
    <property type="entry name" value="PHOSPHORIBOSYLAMINOIMIDAZOLE-SUCCINOCARBOXAMIDE SYNTHASE"/>
    <property type="match status" value="1"/>
</dbReference>
<evidence type="ECO:0000313" key="12">
    <source>
        <dbReference type="EMBL" id="KAH0543794.1"/>
    </source>
</evidence>
<comment type="similarity">
    <text evidence="2">Belongs to the SAICAR synthetase family.</text>
</comment>
<dbReference type="InterPro" id="IPR028923">
    <property type="entry name" value="SAICAR_synt/ADE2_N"/>
</dbReference>
<comment type="caution">
    <text evidence="12">The sequence shown here is derived from an EMBL/GenBank/DDBJ whole genome shotgun (WGS) entry which is preliminary data.</text>
</comment>
<evidence type="ECO:0000256" key="7">
    <source>
        <dbReference type="ARBA" id="ARBA00022755"/>
    </source>
</evidence>
<evidence type="ECO:0000256" key="3">
    <source>
        <dbReference type="ARBA" id="ARBA00012217"/>
    </source>
</evidence>
<keyword evidence="8" id="KW-0067">ATP-binding</keyword>
<dbReference type="CDD" id="cd01414">
    <property type="entry name" value="SAICAR_synt_Sc"/>
    <property type="match status" value="1"/>
</dbReference>
<dbReference type="GO" id="GO:0005524">
    <property type="term" value="F:ATP binding"/>
    <property type="evidence" value="ECO:0007669"/>
    <property type="project" value="UniProtKB-KW"/>
</dbReference>
<dbReference type="GO" id="GO:0004639">
    <property type="term" value="F:phosphoribosylaminoimidazolesuccinocarboxamide synthase activity"/>
    <property type="evidence" value="ECO:0007669"/>
    <property type="project" value="UniProtKB-EC"/>
</dbReference>
<evidence type="ECO:0000256" key="6">
    <source>
        <dbReference type="ARBA" id="ARBA00022741"/>
    </source>
</evidence>
<dbReference type="GO" id="GO:0006189">
    <property type="term" value="P:'de novo' IMP biosynthetic process"/>
    <property type="evidence" value="ECO:0007669"/>
    <property type="project" value="TreeGrafter"/>
</dbReference>
<proteinExistence type="inferred from homology"/>
<evidence type="ECO:0000256" key="1">
    <source>
        <dbReference type="ARBA" id="ARBA00004672"/>
    </source>
</evidence>
<dbReference type="OrthoDB" id="9991235at2759"/>
<feature type="compositionally biased region" description="Pro residues" evidence="10">
    <location>
        <begin position="1"/>
        <end position="19"/>
    </location>
</feature>
<accession>A0A9P8IA81</accession>
<keyword evidence="7" id="KW-0658">Purine biosynthesis</keyword>
<evidence type="ECO:0000256" key="10">
    <source>
        <dbReference type="SAM" id="MobiDB-lite"/>
    </source>
</evidence>
<dbReference type="Gene3D" id="3.30.200.20">
    <property type="entry name" value="Phosphorylase Kinase, domain 1"/>
    <property type="match status" value="1"/>
</dbReference>
<dbReference type="AlphaFoldDB" id="A0A9P8IA81"/>
<comment type="pathway">
    <text evidence="1">Purine metabolism; IMP biosynthesis via de novo pathway; 5-amino-1-(5-phospho-D-ribosyl)imidazole-4-carboxamide from 5-amino-1-(5-phospho-D-ribosyl)imidazole-4-carboxylate: step 1/2.</text>
</comment>